<feature type="chain" id="PRO_5038054128" description="Secreted protein" evidence="2">
    <location>
        <begin position="27"/>
        <end position="105"/>
    </location>
</feature>
<dbReference type="RefSeq" id="XP_038065050.1">
    <property type="nucleotide sequence ID" value="XM_038209122.1"/>
</dbReference>
<evidence type="ECO:0000256" key="2">
    <source>
        <dbReference type="SAM" id="SignalP"/>
    </source>
</evidence>
<evidence type="ECO:0008006" key="5">
    <source>
        <dbReference type="Google" id="ProtNLM"/>
    </source>
</evidence>
<feature type="compositionally biased region" description="Polar residues" evidence="1">
    <location>
        <begin position="62"/>
        <end position="74"/>
    </location>
</feature>
<reference evidence="3" key="1">
    <citation type="submission" date="2022-11" db="UniProtKB">
        <authorList>
            <consortium name="EnsemblMetazoa"/>
        </authorList>
    </citation>
    <scope>IDENTIFICATION</scope>
</reference>
<protein>
    <recommendedName>
        <fullName evidence="5">Secreted protein</fullName>
    </recommendedName>
</protein>
<sequence>MAMGRPCLKILIVCFVVAGLAVGTDADDDIYNDGILHENAVYQPAARETSNDNHPAARKTSNDNQPAARETSNGRQREPLSQRPGKNRPTAGKEINTGNPDLRWG</sequence>
<proteinExistence type="predicted"/>
<evidence type="ECO:0000313" key="4">
    <source>
        <dbReference type="Proteomes" id="UP000887568"/>
    </source>
</evidence>
<dbReference type="AlphaFoldDB" id="A0A914ALZ7"/>
<keyword evidence="2" id="KW-0732">Signal</keyword>
<feature type="signal peptide" evidence="2">
    <location>
        <begin position="1"/>
        <end position="26"/>
    </location>
</feature>
<accession>A0A914ALZ7</accession>
<organism evidence="3 4">
    <name type="scientific">Patiria miniata</name>
    <name type="common">Bat star</name>
    <name type="synonym">Asterina miniata</name>
    <dbReference type="NCBI Taxonomy" id="46514"/>
    <lineage>
        <taxon>Eukaryota</taxon>
        <taxon>Metazoa</taxon>
        <taxon>Echinodermata</taxon>
        <taxon>Eleutherozoa</taxon>
        <taxon>Asterozoa</taxon>
        <taxon>Asteroidea</taxon>
        <taxon>Valvatacea</taxon>
        <taxon>Valvatida</taxon>
        <taxon>Asterinidae</taxon>
        <taxon>Patiria</taxon>
    </lineage>
</organism>
<dbReference type="GeneID" id="119735420"/>
<name>A0A914ALZ7_PATMI</name>
<dbReference type="Proteomes" id="UP000887568">
    <property type="component" value="Unplaced"/>
</dbReference>
<evidence type="ECO:0000313" key="3">
    <source>
        <dbReference type="EnsemblMetazoa" id="XP_038065050.1"/>
    </source>
</evidence>
<feature type="region of interest" description="Disordered" evidence="1">
    <location>
        <begin position="42"/>
        <end position="105"/>
    </location>
</feature>
<keyword evidence="4" id="KW-1185">Reference proteome</keyword>
<dbReference type="EnsemblMetazoa" id="XM_038209122.1">
    <property type="protein sequence ID" value="XP_038065050.1"/>
    <property type="gene ID" value="LOC119735420"/>
</dbReference>
<evidence type="ECO:0000256" key="1">
    <source>
        <dbReference type="SAM" id="MobiDB-lite"/>
    </source>
</evidence>